<accession>A0AAW2G0G0</accession>
<name>A0AAW2G0G0_9HYME</name>
<proteinExistence type="predicted"/>
<evidence type="ECO:0000313" key="1">
    <source>
        <dbReference type="EMBL" id="KAL0121558.1"/>
    </source>
</evidence>
<dbReference type="Proteomes" id="UP001430953">
    <property type="component" value="Unassembled WGS sequence"/>
</dbReference>
<dbReference type="AlphaFoldDB" id="A0AAW2G0G0"/>
<keyword evidence="2" id="KW-1185">Reference proteome</keyword>
<protein>
    <submittedName>
        <fullName evidence="1">Uncharacterized protein</fullName>
    </submittedName>
</protein>
<dbReference type="EMBL" id="JADYXP020000006">
    <property type="protein sequence ID" value="KAL0121558.1"/>
    <property type="molecule type" value="Genomic_DNA"/>
</dbReference>
<gene>
    <name evidence="1" type="ORF">PUN28_006821</name>
</gene>
<organism evidence="1 2">
    <name type="scientific">Cardiocondyla obscurior</name>
    <dbReference type="NCBI Taxonomy" id="286306"/>
    <lineage>
        <taxon>Eukaryota</taxon>
        <taxon>Metazoa</taxon>
        <taxon>Ecdysozoa</taxon>
        <taxon>Arthropoda</taxon>
        <taxon>Hexapoda</taxon>
        <taxon>Insecta</taxon>
        <taxon>Pterygota</taxon>
        <taxon>Neoptera</taxon>
        <taxon>Endopterygota</taxon>
        <taxon>Hymenoptera</taxon>
        <taxon>Apocrita</taxon>
        <taxon>Aculeata</taxon>
        <taxon>Formicoidea</taxon>
        <taxon>Formicidae</taxon>
        <taxon>Myrmicinae</taxon>
        <taxon>Cardiocondyla</taxon>
    </lineage>
</organism>
<reference evidence="1 2" key="1">
    <citation type="submission" date="2023-03" db="EMBL/GenBank/DDBJ databases">
        <title>High recombination rates correlate with genetic variation in Cardiocondyla obscurior ants.</title>
        <authorList>
            <person name="Errbii M."/>
        </authorList>
    </citation>
    <scope>NUCLEOTIDE SEQUENCE [LARGE SCALE GENOMIC DNA]</scope>
    <source>
        <strain evidence="1">Alpha-2009</strain>
        <tissue evidence="1">Whole body</tissue>
    </source>
</reference>
<sequence length="151" mass="16976">MPRSFYFLLAHTRDRAKFRTVTRAQKYRFALGTFFFFYRKPLLVPGRDFACQGTYSSNDRSVGVAFRRGAFSSILFGRIFHRRCFSRGVGLRSRSVAYSRSGAPTTTVGGWATIIVDRATSTDSNRPQVGVQRYRGYVRAVGARGGPLPIS</sequence>
<evidence type="ECO:0000313" key="2">
    <source>
        <dbReference type="Proteomes" id="UP001430953"/>
    </source>
</evidence>
<comment type="caution">
    <text evidence="1">The sequence shown here is derived from an EMBL/GenBank/DDBJ whole genome shotgun (WGS) entry which is preliminary data.</text>
</comment>